<organism evidence="10 11">
    <name type="scientific">Anaplasma platys</name>
    <dbReference type="NCBI Taxonomy" id="949"/>
    <lineage>
        <taxon>Bacteria</taxon>
        <taxon>Pseudomonadati</taxon>
        <taxon>Pseudomonadota</taxon>
        <taxon>Alphaproteobacteria</taxon>
        <taxon>Rickettsiales</taxon>
        <taxon>Anaplasmataceae</taxon>
        <taxon>Anaplasma</taxon>
    </lineage>
</organism>
<keyword evidence="5 8" id="KW-0812">Transmembrane</keyword>
<comment type="caution">
    <text evidence="8">Lacks conserved residue(s) required for the propagation of feature annotation.</text>
</comment>
<feature type="transmembrane region" description="Helical" evidence="8">
    <location>
        <begin position="365"/>
        <end position="388"/>
    </location>
</feature>
<name>A0A858PXH0_9RICK</name>
<dbReference type="EMBL" id="CP046391">
    <property type="protein sequence ID" value="QJC27277.1"/>
    <property type="molecule type" value="Genomic_DNA"/>
</dbReference>
<dbReference type="PANTHER" id="PTHR23502:SF132">
    <property type="entry name" value="POLYAMINE TRANSPORTER 2-RELATED"/>
    <property type="match status" value="1"/>
</dbReference>
<dbReference type="PROSITE" id="PS50850">
    <property type="entry name" value="MFS"/>
    <property type="match status" value="1"/>
</dbReference>
<dbReference type="RefSeq" id="WP_169192918.1">
    <property type="nucleotide sequence ID" value="NZ_CP046391.1"/>
</dbReference>
<keyword evidence="4" id="KW-1003">Cell membrane</keyword>
<evidence type="ECO:0000256" key="4">
    <source>
        <dbReference type="ARBA" id="ARBA00022475"/>
    </source>
</evidence>
<dbReference type="SUPFAM" id="SSF103473">
    <property type="entry name" value="MFS general substrate transporter"/>
    <property type="match status" value="1"/>
</dbReference>
<evidence type="ECO:0000256" key="5">
    <source>
        <dbReference type="ARBA" id="ARBA00022692"/>
    </source>
</evidence>
<dbReference type="KEGG" id="aplt:ANPL_00800"/>
<feature type="transmembrane region" description="Helical" evidence="8">
    <location>
        <begin position="275"/>
        <end position="298"/>
    </location>
</feature>
<dbReference type="InterPro" id="IPR011701">
    <property type="entry name" value="MFS"/>
</dbReference>
<dbReference type="InterPro" id="IPR020846">
    <property type="entry name" value="MFS_dom"/>
</dbReference>
<evidence type="ECO:0000256" key="2">
    <source>
        <dbReference type="ARBA" id="ARBA00006236"/>
    </source>
</evidence>
<reference evidence="10 11" key="1">
    <citation type="journal article" date="2020" name="Pathogens">
        <title>First Whole Genome Sequence of Anaplasma platys, an Obligate Intracellular Rickettsial Pathogen of Dogs.</title>
        <authorList>
            <person name="Llanes A."/>
            <person name="Rajeev S."/>
        </authorList>
    </citation>
    <scope>NUCLEOTIDE SEQUENCE [LARGE SCALE GENOMIC DNA]</scope>
    <source>
        <strain evidence="10 11">S3</strain>
    </source>
</reference>
<evidence type="ECO:0000259" key="9">
    <source>
        <dbReference type="PROSITE" id="PS50850"/>
    </source>
</evidence>
<keyword evidence="6 8" id="KW-1133">Transmembrane helix</keyword>
<dbReference type="InterPro" id="IPR004812">
    <property type="entry name" value="Efflux_drug-R_Bcr/CmlA"/>
</dbReference>
<feature type="transmembrane region" description="Helical" evidence="8">
    <location>
        <begin position="338"/>
        <end position="359"/>
    </location>
</feature>
<feature type="transmembrane region" description="Helical" evidence="8">
    <location>
        <begin position="72"/>
        <end position="93"/>
    </location>
</feature>
<dbReference type="GO" id="GO:1990961">
    <property type="term" value="P:xenobiotic detoxification by transmembrane export across the plasma membrane"/>
    <property type="evidence" value="ECO:0007669"/>
    <property type="project" value="InterPro"/>
</dbReference>
<dbReference type="Gene3D" id="1.20.1720.10">
    <property type="entry name" value="Multidrug resistance protein D"/>
    <property type="match status" value="1"/>
</dbReference>
<keyword evidence="7 8" id="KW-0472">Membrane</keyword>
<dbReference type="AlphaFoldDB" id="A0A858PXH0"/>
<dbReference type="NCBIfam" id="TIGR00710">
    <property type="entry name" value="efflux_Bcr_CflA"/>
    <property type="match status" value="1"/>
</dbReference>
<feature type="transmembrane region" description="Helical" evidence="8">
    <location>
        <begin position="41"/>
        <end position="60"/>
    </location>
</feature>
<accession>A0A858PXH0</accession>
<evidence type="ECO:0000313" key="11">
    <source>
        <dbReference type="Proteomes" id="UP000500930"/>
    </source>
</evidence>
<evidence type="ECO:0000256" key="6">
    <source>
        <dbReference type="ARBA" id="ARBA00022989"/>
    </source>
</evidence>
<feature type="transmembrane region" description="Helical" evidence="8">
    <location>
        <begin position="159"/>
        <end position="181"/>
    </location>
</feature>
<feature type="transmembrane region" description="Helical" evidence="8">
    <location>
        <begin position="130"/>
        <end position="153"/>
    </location>
</feature>
<dbReference type="GO" id="GO:0042910">
    <property type="term" value="F:xenobiotic transmembrane transporter activity"/>
    <property type="evidence" value="ECO:0007669"/>
    <property type="project" value="InterPro"/>
</dbReference>
<dbReference type="Pfam" id="PF07690">
    <property type="entry name" value="MFS_1"/>
    <property type="match status" value="1"/>
</dbReference>
<feature type="transmembrane region" description="Helical" evidence="8">
    <location>
        <begin position="99"/>
        <end position="118"/>
    </location>
</feature>
<evidence type="ECO:0000256" key="7">
    <source>
        <dbReference type="ARBA" id="ARBA00023136"/>
    </source>
</evidence>
<protein>
    <recommendedName>
        <fullName evidence="8">Bcr/CflA family efflux transporter</fullName>
    </recommendedName>
</protein>
<evidence type="ECO:0000256" key="3">
    <source>
        <dbReference type="ARBA" id="ARBA00022448"/>
    </source>
</evidence>
<dbReference type="InterPro" id="IPR036259">
    <property type="entry name" value="MFS_trans_sf"/>
</dbReference>
<dbReference type="Proteomes" id="UP000500930">
    <property type="component" value="Chromosome"/>
</dbReference>
<feature type="transmembrane region" description="Helical" evidence="8">
    <location>
        <begin position="245"/>
        <end position="263"/>
    </location>
</feature>
<feature type="transmembrane region" description="Helical" evidence="8">
    <location>
        <begin position="310"/>
        <end position="331"/>
    </location>
</feature>
<keyword evidence="3 8" id="KW-0813">Transport</keyword>
<evidence type="ECO:0000256" key="8">
    <source>
        <dbReference type="RuleBase" id="RU365088"/>
    </source>
</evidence>
<keyword evidence="11" id="KW-1185">Reference proteome</keyword>
<evidence type="ECO:0000256" key="1">
    <source>
        <dbReference type="ARBA" id="ARBA00004429"/>
    </source>
</evidence>
<dbReference type="CDD" id="cd17320">
    <property type="entry name" value="MFS_MdfA_MDR_like"/>
    <property type="match status" value="1"/>
</dbReference>
<proteinExistence type="inferred from homology"/>
<comment type="subcellular location">
    <subcellularLocation>
        <location evidence="1 8">Cell inner membrane</location>
        <topology evidence="1 8">Multi-pass membrane protein</topology>
    </subcellularLocation>
</comment>
<dbReference type="GO" id="GO:0005886">
    <property type="term" value="C:plasma membrane"/>
    <property type="evidence" value="ECO:0007669"/>
    <property type="project" value="UniProtKB-SubCell"/>
</dbReference>
<comment type="similarity">
    <text evidence="2 8">Belongs to the major facilitator superfamily. Bcr/CmlA family.</text>
</comment>
<dbReference type="PANTHER" id="PTHR23502">
    <property type="entry name" value="MAJOR FACILITATOR SUPERFAMILY"/>
    <property type="match status" value="1"/>
</dbReference>
<keyword evidence="8" id="KW-0997">Cell inner membrane</keyword>
<evidence type="ECO:0000313" key="10">
    <source>
        <dbReference type="EMBL" id="QJC27277.1"/>
    </source>
</evidence>
<feature type="domain" description="Major facilitator superfamily (MFS) profile" evidence="9">
    <location>
        <begin position="6"/>
        <end position="388"/>
    </location>
</feature>
<gene>
    <name evidence="10" type="primary">mdtL</name>
    <name evidence="10" type="ORF">ANPL_00800</name>
</gene>
<sequence>MRKVVILGLVVASIFICDVAYDMYAPVLPQISSFFGVPQTIVQFTVSLNLLGGALSGLVYGPLSDRYGRRPVLLSGVAIFVLASIGCCFAQSIGALIVLRFFQGLGTGAAGVVGYATVNDMYPGESSAKSLSIVNMLVAFSPVLGPIIGSYMLAWGFGWRFLFAIITVMAGGLLLVLMLWFTETIKEKKATLTSRAIVLEYIALFKNRRFLGFSLIQSLTIMWIWASVAGLPFVFIEGMNLPVKYYGYLVAISVTAYIVGTFANRWLMERFSLPTLITIGLIAVVICDSSVAICYHIERELVSPLFIELIWVPSSFAIAFITANSMASAFANTPDKGVASSFIVFWQTIFGAAGIYIVSRLYDGSILPIAAMAIICCCIGLVVIRVMCLKRLKI</sequence>
<feature type="transmembrane region" description="Helical" evidence="8">
    <location>
        <begin position="210"/>
        <end position="233"/>
    </location>
</feature>